<dbReference type="PROSITE" id="PS51257">
    <property type="entry name" value="PROKAR_LIPOPROTEIN"/>
    <property type="match status" value="1"/>
</dbReference>
<dbReference type="EMBL" id="BMIP01000001">
    <property type="protein sequence ID" value="GGD57026.1"/>
    <property type="molecule type" value="Genomic_DNA"/>
</dbReference>
<evidence type="ECO:0008006" key="4">
    <source>
        <dbReference type="Google" id="ProtNLM"/>
    </source>
</evidence>
<dbReference type="Pfam" id="PF09912">
    <property type="entry name" value="DUF2141"/>
    <property type="match status" value="1"/>
</dbReference>
<feature type="signal peptide" evidence="1">
    <location>
        <begin position="1"/>
        <end position="17"/>
    </location>
</feature>
<evidence type="ECO:0000313" key="3">
    <source>
        <dbReference type="Proteomes" id="UP000612349"/>
    </source>
</evidence>
<reference evidence="2" key="2">
    <citation type="submission" date="2020-09" db="EMBL/GenBank/DDBJ databases">
        <authorList>
            <person name="Sun Q."/>
            <person name="Zhou Y."/>
        </authorList>
    </citation>
    <scope>NUCLEOTIDE SEQUENCE</scope>
    <source>
        <strain evidence="2">CGMCC 1.15360</strain>
    </source>
</reference>
<dbReference type="Proteomes" id="UP000612349">
    <property type="component" value="Unassembled WGS sequence"/>
</dbReference>
<keyword evidence="3" id="KW-1185">Reference proteome</keyword>
<evidence type="ECO:0000313" key="2">
    <source>
        <dbReference type="EMBL" id="GGD57026.1"/>
    </source>
</evidence>
<dbReference type="OrthoDB" id="7189112at2"/>
<accession>A0A917DQH0</accession>
<gene>
    <name evidence="2" type="ORF">GCM10010990_02820</name>
</gene>
<name>A0A917DQH0_9SPHN</name>
<dbReference type="InterPro" id="IPR018673">
    <property type="entry name" value="DUF2141"/>
</dbReference>
<dbReference type="RefSeq" id="WP_082922235.1">
    <property type="nucleotide sequence ID" value="NZ_BMIP01000001.1"/>
</dbReference>
<reference evidence="2" key="1">
    <citation type="journal article" date="2014" name="Int. J. Syst. Evol. Microbiol.">
        <title>Complete genome sequence of Corynebacterium casei LMG S-19264T (=DSM 44701T), isolated from a smear-ripened cheese.</title>
        <authorList>
            <consortium name="US DOE Joint Genome Institute (JGI-PGF)"/>
            <person name="Walter F."/>
            <person name="Albersmeier A."/>
            <person name="Kalinowski J."/>
            <person name="Ruckert C."/>
        </authorList>
    </citation>
    <scope>NUCLEOTIDE SEQUENCE</scope>
    <source>
        <strain evidence="2">CGMCC 1.15360</strain>
    </source>
</reference>
<keyword evidence="1" id="KW-0732">Signal</keyword>
<sequence length="164" mass="16554">MLKIAAIATTGAALALAGCSAETDTAATDDAMMDSSMETTAMTEPAGAMPVTVTIEGVQPGGGKLFVALQGEGNFLKAAGDYKTKVDATSGTVTATFDDVTPGSYVAAVVHDENGDGEIELGSKGPTEAWGLSGDEQSGKPAWMPAMFEVTDMGGSATVMLSYD</sequence>
<proteinExistence type="predicted"/>
<evidence type="ECO:0000256" key="1">
    <source>
        <dbReference type="SAM" id="SignalP"/>
    </source>
</evidence>
<feature type="chain" id="PRO_5037241316" description="DUF2141 domain-containing protein" evidence="1">
    <location>
        <begin position="18"/>
        <end position="164"/>
    </location>
</feature>
<organism evidence="2 3">
    <name type="scientific">Croceicoccus mobilis</name>
    <dbReference type="NCBI Taxonomy" id="1703339"/>
    <lineage>
        <taxon>Bacteria</taxon>
        <taxon>Pseudomonadati</taxon>
        <taxon>Pseudomonadota</taxon>
        <taxon>Alphaproteobacteria</taxon>
        <taxon>Sphingomonadales</taxon>
        <taxon>Erythrobacteraceae</taxon>
        <taxon>Croceicoccus</taxon>
    </lineage>
</organism>
<protein>
    <recommendedName>
        <fullName evidence="4">DUF2141 domain-containing protein</fullName>
    </recommendedName>
</protein>
<comment type="caution">
    <text evidence="2">The sequence shown here is derived from an EMBL/GenBank/DDBJ whole genome shotgun (WGS) entry which is preliminary data.</text>
</comment>
<dbReference type="AlphaFoldDB" id="A0A917DQH0"/>